<dbReference type="InterPro" id="IPR000157">
    <property type="entry name" value="TIR_dom"/>
</dbReference>
<dbReference type="Pfam" id="PF08357">
    <property type="entry name" value="SEFIR"/>
    <property type="match status" value="1"/>
</dbReference>
<dbReference type="RefSeq" id="WP_224684921.1">
    <property type="nucleotide sequence ID" value="NZ_CP019945.1"/>
</dbReference>
<reference evidence="4" key="1">
    <citation type="journal article" date="2015" name="Antimicrob. Agents Chemother.">
        <title>Novel Type XII Staphylococcal Cassette Chromosome mec Harboring a New Cassette Chromosome Recombinase, CcrC2.</title>
        <authorList>
            <person name="Wu Z."/>
            <person name="Li F."/>
            <person name="Liu D."/>
            <person name="Xue H."/>
            <person name="Zhao X."/>
        </authorList>
    </citation>
    <scope>NUCLEOTIDE SEQUENCE</scope>
    <source>
        <strain evidence="4">BA01611</strain>
    </source>
</reference>
<feature type="domain" description="TIR" evidence="2">
    <location>
        <begin position="1"/>
        <end position="145"/>
    </location>
</feature>
<evidence type="ECO:0000313" key="4">
    <source>
        <dbReference type="EMBL" id="ALF44642.1"/>
    </source>
</evidence>
<dbReference type="GO" id="GO:0007165">
    <property type="term" value="P:signal transduction"/>
    <property type="evidence" value="ECO:0007669"/>
    <property type="project" value="InterPro"/>
</dbReference>
<protein>
    <recommendedName>
        <fullName evidence="5">SEFIR domain-containing protein</fullName>
    </recommendedName>
</protein>
<dbReference type="InterPro" id="IPR013568">
    <property type="entry name" value="SEFIR_dom"/>
</dbReference>
<dbReference type="PROSITE" id="PS51534">
    <property type="entry name" value="SEFIR"/>
    <property type="match status" value="1"/>
</dbReference>
<feature type="domain" description="SEFIR" evidence="3">
    <location>
        <begin position="1"/>
        <end position="133"/>
    </location>
</feature>
<dbReference type="EMBL" id="KR187111">
    <property type="protein sequence ID" value="ALF44642.1"/>
    <property type="molecule type" value="Genomic_DNA"/>
</dbReference>
<evidence type="ECO:0000256" key="1">
    <source>
        <dbReference type="SAM" id="Coils"/>
    </source>
</evidence>
<dbReference type="InterPro" id="IPR035897">
    <property type="entry name" value="Toll_tir_struct_dom_sf"/>
</dbReference>
<feature type="coiled-coil region" evidence="1">
    <location>
        <begin position="14"/>
        <end position="41"/>
    </location>
</feature>
<dbReference type="SUPFAM" id="SSF52200">
    <property type="entry name" value="Toll/Interleukin receptor TIR domain"/>
    <property type="match status" value="1"/>
</dbReference>
<organism evidence="4">
    <name type="scientific">Staphylococcus aureus</name>
    <dbReference type="NCBI Taxonomy" id="1280"/>
    <lineage>
        <taxon>Bacteria</taxon>
        <taxon>Bacillati</taxon>
        <taxon>Bacillota</taxon>
        <taxon>Bacilli</taxon>
        <taxon>Bacillales</taxon>
        <taxon>Staphylococcaceae</taxon>
        <taxon>Staphylococcus</taxon>
    </lineage>
</organism>
<keyword evidence="1" id="KW-0175">Coiled coil</keyword>
<sequence>MKNIFVSYAWDKENDEKVIKLAEMLEEYKELNVKFDKWDINKGQEIPLFMEKGIQQSDFVLVICSKRYKENTDKRIGGSGYEARLMANEILKNTDKDRFLPVLLNENDKDHIPNFLTGKLWTSLYYQEGSEEYNIEINDLLTTIVGRSKRNIKKSKSIYDQFENVSTKSENISEIKILGINQEEVTVPKMDGTRGSGLYSIPFLLNQCPSREWCEIFINKWDHPRHYSTMHRPGIAKVVEDKIILEGTTIQEVKKYHRDTLIMCVNDTNEEYKILRNKEIKQQQNELKKVKDFKNSLNKNINDIKF</sequence>
<evidence type="ECO:0000259" key="3">
    <source>
        <dbReference type="PROSITE" id="PS51534"/>
    </source>
</evidence>
<dbReference type="PROSITE" id="PS50104">
    <property type="entry name" value="TIR"/>
    <property type="match status" value="1"/>
</dbReference>
<evidence type="ECO:0008006" key="5">
    <source>
        <dbReference type="Google" id="ProtNLM"/>
    </source>
</evidence>
<proteinExistence type="predicted"/>
<evidence type="ECO:0000259" key="2">
    <source>
        <dbReference type="PROSITE" id="PS50104"/>
    </source>
</evidence>
<dbReference type="Gene3D" id="3.40.50.10140">
    <property type="entry name" value="Toll/interleukin-1 receptor homology (TIR) domain"/>
    <property type="match status" value="1"/>
</dbReference>
<accession>A0A0N9EJY3</accession>
<dbReference type="AlphaFoldDB" id="A0A0N9EJY3"/>
<name>A0A0N9EJY3_STAAU</name>